<organism evidence="1">
    <name type="scientific">Bracoviriform inaniti</name>
    <dbReference type="NCBI Taxonomy" id="36344"/>
    <lineage>
        <taxon>Viruses</taxon>
        <taxon>Viruses incertae sedis</taxon>
        <taxon>Polydnaviriformidae</taxon>
        <taxon>Bracoviriform</taxon>
    </lineage>
</organism>
<reference evidence="1" key="1">
    <citation type="submission" date="2007-08" db="EMBL/GenBank/DDBJ databases">
        <authorList>
            <person name="Lanzrein B."/>
        </authorList>
    </citation>
    <scope>NUCLEOTIDE SEQUENCE</scope>
</reference>
<protein>
    <submittedName>
        <fullName evidence="1">15.8g6 protein</fullName>
    </submittedName>
</protein>
<dbReference type="RefSeq" id="YP_009665769.1">
    <property type="nucleotide sequence ID" value="NC_043267.1"/>
</dbReference>
<gene>
    <name evidence="1" type="primary">15.8g6</name>
</gene>
<evidence type="ECO:0000313" key="1">
    <source>
        <dbReference type="EMBL" id="CAO98965.1"/>
    </source>
</evidence>
<sequence>MACCYKQNVVVEVANI</sequence>
<reference evidence="1" key="2">
    <citation type="submission" date="2007-09" db="EMBL/GenBank/DDBJ databases">
        <authorList>
            <person name="Wetterwald C."/>
        </authorList>
    </citation>
    <scope>NUCLEOTIDE SEQUENCE</scope>
</reference>
<proteinExistence type="predicted"/>
<name>A8E0Z5_9VIRU</name>
<dbReference type="EMBL" id="AM850131">
    <property type="protein sequence ID" value="CAO98965.1"/>
    <property type="molecule type" value="Genomic_DNA"/>
</dbReference>
<dbReference type="KEGG" id="vg:40525930"/>
<accession>A8E0Z5</accession>
<dbReference type="GeneID" id="40525930"/>